<accession>A0A137PCA1</accession>
<dbReference type="Gene3D" id="3.40.50.300">
    <property type="entry name" value="P-loop containing nucleotide triphosphate hydrolases"/>
    <property type="match status" value="1"/>
</dbReference>
<dbReference type="PANTHER" id="PTHR47560:SF1">
    <property type="entry name" value="EXPRESSED PROTEIN"/>
    <property type="match status" value="1"/>
</dbReference>
<reference evidence="9 10" key="1">
    <citation type="journal article" date="2015" name="Genome Biol. Evol.">
        <title>Phylogenomic analyses indicate that early fungi evolved digesting cell walls of algal ancestors of land plants.</title>
        <authorList>
            <person name="Chang Y."/>
            <person name="Wang S."/>
            <person name="Sekimoto S."/>
            <person name="Aerts A.L."/>
            <person name="Choi C."/>
            <person name="Clum A."/>
            <person name="LaButti K.M."/>
            <person name="Lindquist E.A."/>
            <person name="Yee Ngan C."/>
            <person name="Ohm R.A."/>
            <person name="Salamov A.A."/>
            <person name="Grigoriev I.V."/>
            <person name="Spatafora J.W."/>
            <person name="Berbee M.L."/>
        </authorList>
    </citation>
    <scope>NUCLEOTIDE SEQUENCE [LARGE SCALE GENOMIC DNA]</scope>
    <source>
        <strain evidence="9 10">NRRL 28638</strain>
    </source>
</reference>
<evidence type="ECO:0000256" key="6">
    <source>
        <dbReference type="ARBA" id="ARBA00023134"/>
    </source>
</evidence>
<name>A0A137PCA1_CONC2</name>
<evidence type="ECO:0000313" key="9">
    <source>
        <dbReference type="EMBL" id="KXN72602.1"/>
    </source>
</evidence>
<dbReference type="PROSITE" id="PS51706">
    <property type="entry name" value="G_ENGB"/>
    <property type="match status" value="1"/>
</dbReference>
<sequence length="378" mass="43279">MLNLIFRSSLRAINPTKSLTTRIIPSLQLTSSYTTSSKNSTTVAELRAQASEEGISNRKKFMSYQPNDKTFELIDKLGLCTVKNPKFMKYRRPNQRKWESHVEFPILQFFAGAKSAASFPEDSLPEIAVVGRSNVGKSKLINSLCSSAVVRTSDRPGVTKQLNFYEAHDQFHLVDMPGYGFAYAKEEVKASWSKLIEDYLTTRKSFKILLVLVDGRHTLKPADKEFMNMLEEKKIKYQVVVTKCDLLVRSVLARNFELIQNDLKSYKYANQRLIPLSSVTFAGVNELRKFLLHTVGIRNSPTKKSSDSSPSTDKKSKKSQSSAGKKFEDSIDDKKRQEDRQKFLQIQENPELEDKFKRREKRLKKYGNEESPIKGLYD</sequence>
<protein>
    <submittedName>
        <fullName evidence="9">p-loop containing nucleoside triphosphate hydrolase protein</fullName>
    </submittedName>
</protein>
<evidence type="ECO:0000256" key="7">
    <source>
        <dbReference type="SAM" id="MobiDB-lite"/>
    </source>
</evidence>
<evidence type="ECO:0000256" key="2">
    <source>
        <dbReference type="ARBA" id="ARBA00009638"/>
    </source>
</evidence>
<keyword evidence="3" id="KW-0479">Metal-binding</keyword>
<comment type="cofactor">
    <cofactor evidence="1">
        <name>Mg(2+)</name>
        <dbReference type="ChEBI" id="CHEBI:18420"/>
    </cofactor>
</comment>
<keyword evidence="9" id="KW-0378">Hydrolase</keyword>
<feature type="domain" description="EngB-type G" evidence="8">
    <location>
        <begin position="123"/>
        <end position="297"/>
    </location>
</feature>
<dbReference type="GO" id="GO:0046872">
    <property type="term" value="F:metal ion binding"/>
    <property type="evidence" value="ECO:0007669"/>
    <property type="project" value="UniProtKB-KW"/>
</dbReference>
<dbReference type="STRING" id="796925.A0A137PCA1"/>
<evidence type="ECO:0000256" key="4">
    <source>
        <dbReference type="ARBA" id="ARBA00022741"/>
    </source>
</evidence>
<dbReference type="OrthoDB" id="391988at2759"/>
<dbReference type="InterPro" id="IPR006073">
    <property type="entry name" value="GTP-bd"/>
</dbReference>
<keyword evidence="5" id="KW-0460">Magnesium</keyword>
<evidence type="ECO:0000256" key="1">
    <source>
        <dbReference type="ARBA" id="ARBA00001946"/>
    </source>
</evidence>
<dbReference type="Proteomes" id="UP000070444">
    <property type="component" value="Unassembled WGS sequence"/>
</dbReference>
<dbReference type="InterPro" id="IPR005225">
    <property type="entry name" value="Small_GTP-bd"/>
</dbReference>
<dbReference type="AlphaFoldDB" id="A0A137PCA1"/>
<feature type="compositionally biased region" description="Low complexity" evidence="7">
    <location>
        <begin position="300"/>
        <end position="311"/>
    </location>
</feature>
<dbReference type="CDD" id="cd01876">
    <property type="entry name" value="YihA_EngB"/>
    <property type="match status" value="1"/>
</dbReference>
<gene>
    <name evidence="9" type="ORF">CONCODRAFT_77690</name>
</gene>
<proteinExistence type="inferred from homology"/>
<keyword evidence="4" id="KW-0547">Nucleotide-binding</keyword>
<dbReference type="EMBL" id="KQ964450">
    <property type="protein sequence ID" value="KXN72602.1"/>
    <property type="molecule type" value="Genomic_DNA"/>
</dbReference>
<dbReference type="Pfam" id="PF01926">
    <property type="entry name" value="MMR_HSR1"/>
    <property type="match status" value="1"/>
</dbReference>
<feature type="compositionally biased region" description="Basic and acidic residues" evidence="7">
    <location>
        <begin position="366"/>
        <end position="378"/>
    </location>
</feature>
<evidence type="ECO:0000313" key="10">
    <source>
        <dbReference type="Proteomes" id="UP000070444"/>
    </source>
</evidence>
<dbReference type="PANTHER" id="PTHR47560">
    <property type="entry name" value="EXPRESSED PROTEIN"/>
    <property type="match status" value="1"/>
</dbReference>
<dbReference type="GO" id="GO:0005525">
    <property type="term" value="F:GTP binding"/>
    <property type="evidence" value="ECO:0007669"/>
    <property type="project" value="UniProtKB-KW"/>
</dbReference>
<feature type="compositionally biased region" description="Basic and acidic residues" evidence="7">
    <location>
        <begin position="325"/>
        <end position="342"/>
    </location>
</feature>
<dbReference type="NCBIfam" id="TIGR00231">
    <property type="entry name" value="small_GTP"/>
    <property type="match status" value="1"/>
</dbReference>
<dbReference type="SUPFAM" id="SSF52540">
    <property type="entry name" value="P-loop containing nucleoside triphosphate hydrolases"/>
    <property type="match status" value="1"/>
</dbReference>
<dbReference type="InterPro" id="IPR027417">
    <property type="entry name" value="P-loop_NTPase"/>
</dbReference>
<dbReference type="OMA" id="MLFLMGH"/>
<dbReference type="NCBIfam" id="TIGR03598">
    <property type="entry name" value="GTPase_YsxC"/>
    <property type="match status" value="1"/>
</dbReference>
<feature type="region of interest" description="Disordered" evidence="7">
    <location>
        <begin position="300"/>
        <end position="378"/>
    </location>
</feature>
<dbReference type="GO" id="GO:0016787">
    <property type="term" value="F:hydrolase activity"/>
    <property type="evidence" value="ECO:0007669"/>
    <property type="project" value="UniProtKB-KW"/>
</dbReference>
<evidence type="ECO:0000256" key="5">
    <source>
        <dbReference type="ARBA" id="ARBA00022842"/>
    </source>
</evidence>
<dbReference type="HAMAP" id="MF_00321">
    <property type="entry name" value="GTPase_EngB"/>
    <property type="match status" value="1"/>
</dbReference>
<organism evidence="9 10">
    <name type="scientific">Conidiobolus coronatus (strain ATCC 28846 / CBS 209.66 / NRRL 28638)</name>
    <name type="common">Delacroixia coronata</name>
    <dbReference type="NCBI Taxonomy" id="796925"/>
    <lineage>
        <taxon>Eukaryota</taxon>
        <taxon>Fungi</taxon>
        <taxon>Fungi incertae sedis</taxon>
        <taxon>Zoopagomycota</taxon>
        <taxon>Entomophthoromycotina</taxon>
        <taxon>Entomophthoromycetes</taxon>
        <taxon>Entomophthorales</taxon>
        <taxon>Ancylistaceae</taxon>
        <taxon>Conidiobolus</taxon>
    </lineage>
</organism>
<keyword evidence="10" id="KW-1185">Reference proteome</keyword>
<dbReference type="InterPro" id="IPR030393">
    <property type="entry name" value="G_ENGB_dom"/>
</dbReference>
<keyword evidence="6" id="KW-0342">GTP-binding</keyword>
<evidence type="ECO:0000256" key="3">
    <source>
        <dbReference type="ARBA" id="ARBA00022723"/>
    </source>
</evidence>
<dbReference type="InterPro" id="IPR019987">
    <property type="entry name" value="GTP-bd_ribosome_bio_YsxC"/>
</dbReference>
<comment type="similarity">
    <text evidence="2">Belongs to the TRAFAC class TrmE-Era-EngA-EngB-Septin-like GTPase superfamily. EngB GTPase family.</text>
</comment>
<evidence type="ECO:0000259" key="8">
    <source>
        <dbReference type="PROSITE" id="PS51706"/>
    </source>
</evidence>